<gene>
    <name evidence="4" type="ORF">PKF032_02740</name>
</gene>
<feature type="compositionally biased region" description="Basic residues" evidence="2">
    <location>
        <begin position="80"/>
        <end position="101"/>
    </location>
</feature>
<accession>A0ABN6TRU9</accession>
<dbReference type="RefSeq" id="WP_281745539.1">
    <property type="nucleotide sequence ID" value="NZ_AP026974.1"/>
</dbReference>
<evidence type="ECO:0000256" key="1">
    <source>
        <dbReference type="SAM" id="Coils"/>
    </source>
</evidence>
<keyword evidence="3" id="KW-1133">Transmembrane helix</keyword>
<evidence type="ECO:0000313" key="4">
    <source>
        <dbReference type="EMBL" id="BDT78386.1"/>
    </source>
</evidence>
<proteinExistence type="predicted"/>
<keyword evidence="3" id="KW-0472">Membrane</keyword>
<dbReference type="Proteomes" id="UP001211204">
    <property type="component" value="Chromosome"/>
</dbReference>
<dbReference type="EMBL" id="AP026974">
    <property type="protein sequence ID" value="BDT78386.1"/>
    <property type="molecule type" value="Genomic_DNA"/>
</dbReference>
<keyword evidence="1" id="KW-0175">Coiled coil</keyword>
<sequence length="101" mass="11653">MTIQDSDRFIKRLKRGNGFILLEVLVAMSLIMGSWMAATHAYQELTLVLQQQERKRSQLRREFDIYEIESIKNDVTRVSSRNHHLHSSAKPVAKGKRSLGS</sequence>
<protein>
    <recommendedName>
        <fullName evidence="6">Prepilin-type N-terminal cleavage/methylation domain-containing protein</fullName>
    </recommendedName>
</protein>
<name>A0ABN6TRU9_9BURK</name>
<reference evidence="4 5" key="1">
    <citation type="submission" date="2022-11" db="EMBL/GenBank/DDBJ databases">
        <title>Complete Genome Sequences of three Polynucleobacter sp. Subcluster PnecC Strains KF022, KF023, and KF032 Isolated from a Shallow Eutrophic Lake in Japan.</title>
        <authorList>
            <person name="Ogata Y."/>
            <person name="Watanabe K."/>
            <person name="Takemine S."/>
            <person name="Shindo C."/>
            <person name="Kurokawa R."/>
            <person name="Suda W."/>
        </authorList>
    </citation>
    <scope>NUCLEOTIDE SEQUENCE [LARGE SCALE GENOMIC DNA]</scope>
    <source>
        <strain evidence="4 5">KF032</strain>
    </source>
</reference>
<evidence type="ECO:0000256" key="2">
    <source>
        <dbReference type="SAM" id="MobiDB-lite"/>
    </source>
</evidence>
<feature type="transmembrane region" description="Helical" evidence="3">
    <location>
        <begin position="20"/>
        <end position="42"/>
    </location>
</feature>
<evidence type="ECO:0000256" key="3">
    <source>
        <dbReference type="SAM" id="Phobius"/>
    </source>
</evidence>
<organism evidence="4 5">
    <name type="scientific">Polynucleobacter yangtzensis</name>
    <dbReference type="NCBI Taxonomy" id="1743159"/>
    <lineage>
        <taxon>Bacteria</taxon>
        <taxon>Pseudomonadati</taxon>
        <taxon>Pseudomonadota</taxon>
        <taxon>Betaproteobacteria</taxon>
        <taxon>Burkholderiales</taxon>
        <taxon>Burkholderiaceae</taxon>
        <taxon>Polynucleobacter</taxon>
    </lineage>
</organism>
<feature type="region of interest" description="Disordered" evidence="2">
    <location>
        <begin position="79"/>
        <end position="101"/>
    </location>
</feature>
<keyword evidence="3" id="KW-0812">Transmembrane</keyword>
<keyword evidence="5" id="KW-1185">Reference proteome</keyword>
<evidence type="ECO:0008006" key="6">
    <source>
        <dbReference type="Google" id="ProtNLM"/>
    </source>
</evidence>
<evidence type="ECO:0000313" key="5">
    <source>
        <dbReference type="Proteomes" id="UP001211204"/>
    </source>
</evidence>
<feature type="coiled-coil region" evidence="1">
    <location>
        <begin position="42"/>
        <end position="69"/>
    </location>
</feature>